<dbReference type="PANTHER" id="PTHR46313">
    <property type="match status" value="1"/>
</dbReference>
<protein>
    <submittedName>
        <fullName evidence="2">NAD(P)-binding protein</fullName>
    </submittedName>
</protein>
<dbReference type="GO" id="GO:0016491">
    <property type="term" value="F:oxidoreductase activity"/>
    <property type="evidence" value="ECO:0007669"/>
    <property type="project" value="InterPro"/>
</dbReference>
<accession>A0A6I6EY02</accession>
<evidence type="ECO:0000313" key="3">
    <source>
        <dbReference type="Proteomes" id="UP000422764"/>
    </source>
</evidence>
<dbReference type="InterPro" id="IPR045892">
    <property type="entry name" value="CrtISO-like"/>
</dbReference>
<evidence type="ECO:0000313" key="2">
    <source>
        <dbReference type="EMBL" id="QGU95826.1"/>
    </source>
</evidence>
<dbReference type="SUPFAM" id="SSF51905">
    <property type="entry name" value="FAD/NAD(P)-binding domain"/>
    <property type="match status" value="1"/>
</dbReference>
<gene>
    <name evidence="2" type="ORF">GOM49_12630</name>
</gene>
<dbReference type="Pfam" id="PF01593">
    <property type="entry name" value="Amino_oxidase"/>
    <property type="match status" value="1"/>
</dbReference>
<organism evidence="2 3">
    <name type="scientific">Clostridium bovifaecis</name>
    <dbReference type="NCBI Taxonomy" id="2184719"/>
    <lineage>
        <taxon>Bacteria</taxon>
        <taxon>Bacillati</taxon>
        <taxon>Bacillota</taxon>
        <taxon>Clostridia</taxon>
        <taxon>Eubacteriales</taxon>
        <taxon>Clostridiaceae</taxon>
        <taxon>Clostridium</taxon>
    </lineage>
</organism>
<dbReference type="AlphaFoldDB" id="A0A6I6EY02"/>
<sequence>MGGLSAGNFLAKYNKKVLILEKHSIPGGLVTSFKRKGVQFDLGIESLYELKEGQTIPQFLEFWGTTINAQKNTGDICCFIDGKRYDFRHDRLKEDFIAAFPNNKDDVNLIFDINERMYIEMNSGTGAPKPPYEMNLVELMKFGINNFIKKPTFMKYGMKDASVVLDKLTQNPVLRSAIYSKGIFPMVYMAYAYRFNVIGKDYYPTYGMQAIPDASVQSFTSNGGILKLKTEVMEILIENGRAIGVRTKDGECYYAGNVISNASPHFTYDLLPDSLTTKNKMKQKLEGKEIFPSICALFMSVKNDYNFENISCFSFLSSINYKDNHKNFTPENCPIEMVVYPKKPDDIYKAAVALLPIPYEYHNYWETSVKRERGEAYYKLKDEVTDTVLSRLDSLLGNRFKDSLTLAELSTPITFERYTYSKNGSFMGWSIDAKNYGKFLKQKTDVANLYLCGQWVFPGFGVAGVMASGYYLAKDLLKLDGIDLERDYKNYFMQNN</sequence>
<dbReference type="Proteomes" id="UP000422764">
    <property type="component" value="Chromosome"/>
</dbReference>
<evidence type="ECO:0000259" key="1">
    <source>
        <dbReference type="Pfam" id="PF01593"/>
    </source>
</evidence>
<dbReference type="InterPro" id="IPR002937">
    <property type="entry name" value="Amino_oxidase"/>
</dbReference>
<keyword evidence="3" id="KW-1185">Reference proteome</keyword>
<dbReference type="GO" id="GO:0016116">
    <property type="term" value="P:carotenoid metabolic process"/>
    <property type="evidence" value="ECO:0007669"/>
    <property type="project" value="InterPro"/>
</dbReference>
<proteinExistence type="predicted"/>
<dbReference type="Gene3D" id="3.50.50.60">
    <property type="entry name" value="FAD/NAD(P)-binding domain"/>
    <property type="match status" value="2"/>
</dbReference>
<dbReference type="EMBL" id="CP046522">
    <property type="protein sequence ID" value="QGU95826.1"/>
    <property type="molecule type" value="Genomic_DNA"/>
</dbReference>
<dbReference type="InterPro" id="IPR036188">
    <property type="entry name" value="FAD/NAD-bd_sf"/>
</dbReference>
<dbReference type="PANTHER" id="PTHR46313:SF3">
    <property type="entry name" value="PROLYCOPENE ISOMERASE, CHLOROPLASTIC"/>
    <property type="match status" value="1"/>
</dbReference>
<name>A0A6I6EY02_9CLOT</name>
<feature type="domain" description="Amine oxidase" evidence="1">
    <location>
        <begin position="1"/>
        <end position="476"/>
    </location>
</feature>
<reference evidence="2 3" key="1">
    <citation type="submission" date="2019-12" db="EMBL/GenBank/DDBJ databases">
        <title>Genome sequenceing of Clostridium bovifaecis.</title>
        <authorList>
            <person name="Yao Y."/>
        </authorList>
    </citation>
    <scope>NUCLEOTIDE SEQUENCE [LARGE SCALE GENOMIC DNA]</scope>
    <source>
        <strain evidence="2 3">BXX</strain>
    </source>
</reference>